<dbReference type="Gene3D" id="3.30.710.10">
    <property type="entry name" value="Potassium Channel Kv1.1, Chain A"/>
    <property type="match status" value="1"/>
</dbReference>
<dbReference type="Gene3D" id="1.25.40.420">
    <property type="match status" value="1"/>
</dbReference>
<proteinExistence type="predicted"/>
<dbReference type="PROSITE" id="PS50097">
    <property type="entry name" value="BTB"/>
    <property type="match status" value="1"/>
</dbReference>
<name>A0A2S2PCH9_SCHGA</name>
<dbReference type="AlphaFoldDB" id="A0A2S2PCH9"/>
<protein>
    <submittedName>
        <fullName evidence="5">Ring canal kelch protein</fullName>
    </submittedName>
</protein>
<evidence type="ECO:0000259" key="4">
    <source>
        <dbReference type="PROSITE" id="PS50097"/>
    </source>
</evidence>
<dbReference type="EMBL" id="GGMR01014530">
    <property type="protein sequence ID" value="MBY27149.1"/>
    <property type="molecule type" value="Transcribed_RNA"/>
</dbReference>
<sequence length="216" mass="25102">MSNHNLSLSSSQKQVQTSSEQFPSRYYYAINQMVDCDVKLLTDDGAVIYARKVDLADASAYFDAMFNRFNKMDKDYIVLKDLDSMALKLIVDYVYTGNIKITEENVKDLLVTANYLVFLFISNICCKFLQDHLKPSNCLSTKEFADLHGCLILMSSSESYIKHKILEVIECDEFLSISFERVEELIKLIYYIEHAISNEKQVGINHYYTLIWWIED</sequence>
<keyword evidence="2" id="KW-0677">Repeat</keyword>
<organism evidence="5">
    <name type="scientific">Schizaphis graminum</name>
    <name type="common">Green bug aphid</name>
    <dbReference type="NCBI Taxonomy" id="13262"/>
    <lineage>
        <taxon>Eukaryota</taxon>
        <taxon>Metazoa</taxon>
        <taxon>Ecdysozoa</taxon>
        <taxon>Arthropoda</taxon>
        <taxon>Hexapoda</taxon>
        <taxon>Insecta</taxon>
        <taxon>Pterygota</taxon>
        <taxon>Neoptera</taxon>
        <taxon>Paraneoptera</taxon>
        <taxon>Hemiptera</taxon>
        <taxon>Sternorrhyncha</taxon>
        <taxon>Aphidomorpha</taxon>
        <taxon>Aphidoidea</taxon>
        <taxon>Aphididae</taxon>
        <taxon>Aphidini</taxon>
        <taxon>Schizaphis</taxon>
    </lineage>
</organism>
<dbReference type="SMART" id="SM00225">
    <property type="entry name" value="BTB"/>
    <property type="match status" value="1"/>
</dbReference>
<keyword evidence="1" id="KW-0880">Kelch repeat</keyword>
<evidence type="ECO:0000313" key="5">
    <source>
        <dbReference type="EMBL" id="MBY27149.1"/>
    </source>
</evidence>
<gene>
    <name evidence="5" type="primary">kel_15</name>
    <name evidence="5" type="ORF">g.76507</name>
</gene>
<feature type="domain" description="BTB" evidence="4">
    <location>
        <begin position="36"/>
        <end position="103"/>
    </location>
</feature>
<dbReference type="Pfam" id="PF07707">
    <property type="entry name" value="BACK"/>
    <property type="match status" value="1"/>
</dbReference>
<dbReference type="PANTHER" id="PTHR24412">
    <property type="entry name" value="KELCH PROTEIN"/>
    <property type="match status" value="1"/>
</dbReference>
<accession>A0A2S2PCH9</accession>
<dbReference type="InterPro" id="IPR011705">
    <property type="entry name" value="BACK"/>
</dbReference>
<evidence type="ECO:0000256" key="3">
    <source>
        <dbReference type="ARBA" id="ARBA00023203"/>
    </source>
</evidence>
<evidence type="ECO:0000256" key="1">
    <source>
        <dbReference type="ARBA" id="ARBA00022441"/>
    </source>
</evidence>
<dbReference type="InterPro" id="IPR011333">
    <property type="entry name" value="SKP1/BTB/POZ_sf"/>
</dbReference>
<dbReference type="SUPFAM" id="SSF54695">
    <property type="entry name" value="POZ domain"/>
    <property type="match status" value="1"/>
</dbReference>
<evidence type="ECO:0000256" key="2">
    <source>
        <dbReference type="ARBA" id="ARBA00022737"/>
    </source>
</evidence>
<keyword evidence="3" id="KW-0009">Actin-binding</keyword>
<dbReference type="Pfam" id="PF00651">
    <property type="entry name" value="BTB"/>
    <property type="match status" value="1"/>
</dbReference>
<dbReference type="InterPro" id="IPR000210">
    <property type="entry name" value="BTB/POZ_dom"/>
</dbReference>
<reference evidence="5" key="1">
    <citation type="submission" date="2018-04" db="EMBL/GenBank/DDBJ databases">
        <title>Transcriptome of Schizaphis graminum biotype I.</title>
        <authorList>
            <person name="Scully E.D."/>
            <person name="Geib S.M."/>
            <person name="Palmer N.A."/>
            <person name="Koch K."/>
            <person name="Bradshaw J."/>
            <person name="Heng-Moss T."/>
            <person name="Sarath G."/>
        </authorList>
    </citation>
    <scope>NUCLEOTIDE SEQUENCE</scope>
</reference>
<dbReference type="PANTHER" id="PTHR24412:SF441">
    <property type="entry name" value="KELCH-LIKE PROTEIN 28"/>
    <property type="match status" value="1"/>
</dbReference>